<proteinExistence type="predicted"/>
<name>A0ABS1YHW2_9ACTN</name>
<gene>
    <name evidence="1" type="ORF">JM949_17230</name>
</gene>
<protein>
    <submittedName>
        <fullName evidence="1">Uncharacterized protein</fullName>
    </submittedName>
</protein>
<dbReference type="Proteomes" id="UP000622245">
    <property type="component" value="Unassembled WGS sequence"/>
</dbReference>
<comment type="caution">
    <text evidence="1">The sequence shown here is derived from an EMBL/GenBank/DDBJ whole genome shotgun (WGS) entry which is preliminary data.</text>
</comment>
<reference evidence="1 2" key="1">
    <citation type="submission" date="2021-01" db="EMBL/GenBank/DDBJ databases">
        <title>Draft genome sequence of Micromonospora sp. strain STR1s_6.</title>
        <authorList>
            <person name="Karlyshev A."/>
            <person name="Jawad R."/>
        </authorList>
    </citation>
    <scope>NUCLEOTIDE SEQUENCE [LARGE SCALE GENOMIC DNA]</scope>
    <source>
        <strain evidence="1 2">STR1S-6</strain>
    </source>
</reference>
<dbReference type="EMBL" id="JAEVHL010000080">
    <property type="protein sequence ID" value="MBM0277015.1"/>
    <property type="molecule type" value="Genomic_DNA"/>
</dbReference>
<accession>A0ABS1YHW2</accession>
<evidence type="ECO:0000313" key="1">
    <source>
        <dbReference type="EMBL" id="MBM0277015.1"/>
    </source>
</evidence>
<organism evidence="1 2">
    <name type="scientific">Micromonospora tarensis</name>
    <dbReference type="NCBI Taxonomy" id="2806100"/>
    <lineage>
        <taxon>Bacteria</taxon>
        <taxon>Bacillati</taxon>
        <taxon>Actinomycetota</taxon>
        <taxon>Actinomycetes</taxon>
        <taxon>Micromonosporales</taxon>
        <taxon>Micromonosporaceae</taxon>
        <taxon>Micromonospora</taxon>
    </lineage>
</organism>
<keyword evidence="2" id="KW-1185">Reference proteome</keyword>
<dbReference type="RefSeq" id="WP_203149460.1">
    <property type="nucleotide sequence ID" value="NZ_JAEVHL010000080.1"/>
</dbReference>
<evidence type="ECO:0000313" key="2">
    <source>
        <dbReference type="Proteomes" id="UP000622245"/>
    </source>
</evidence>
<sequence>MTGIEDVINALLSRQPRWSPSAGSSVERLGNGEFHVDYHDPDHVYLVTVRQIPRVRLPLEHPVIVGEVAGVRAQLIRVTLANHVEVTLDAEHGPARQAMLGDHRMRHETWQQQADHRSPPPWPAEEFMRIAVAVADDVGTSYDHASGRTGGTDAEWEAQWLFRPTPPAQARTLTLRFTASAGSTVEVKLALPIGGA</sequence>